<evidence type="ECO:0000313" key="1">
    <source>
        <dbReference type="EMBL" id="MET3727142.1"/>
    </source>
</evidence>
<proteinExistence type="predicted"/>
<accession>A0ABV2LI20</accession>
<sequence>MLMKQIPVIKVAELRDKETIQNLMQFYFYDFSEFIDL</sequence>
<keyword evidence="2" id="KW-1185">Reference proteome</keyword>
<evidence type="ECO:0000313" key="2">
    <source>
        <dbReference type="Proteomes" id="UP001549097"/>
    </source>
</evidence>
<evidence type="ECO:0008006" key="3">
    <source>
        <dbReference type="Google" id="ProtNLM"/>
    </source>
</evidence>
<name>A0ABV2LI20_9BACL</name>
<organism evidence="1 2">
    <name type="scientific">Fictibacillus halophilus</name>
    <dbReference type="NCBI Taxonomy" id="1610490"/>
    <lineage>
        <taxon>Bacteria</taxon>
        <taxon>Bacillati</taxon>
        <taxon>Bacillota</taxon>
        <taxon>Bacilli</taxon>
        <taxon>Bacillales</taxon>
        <taxon>Fictibacillaceae</taxon>
        <taxon>Fictibacillus</taxon>
    </lineage>
</organism>
<dbReference type="EMBL" id="JBEPMP010000001">
    <property type="protein sequence ID" value="MET3727142.1"/>
    <property type="molecule type" value="Genomic_DNA"/>
</dbReference>
<comment type="caution">
    <text evidence="1">The sequence shown here is derived from an EMBL/GenBank/DDBJ whole genome shotgun (WGS) entry which is preliminary data.</text>
</comment>
<reference evidence="1 2" key="1">
    <citation type="submission" date="2024-06" db="EMBL/GenBank/DDBJ databases">
        <title>Genomic Encyclopedia of Type Strains, Phase IV (KMG-IV): sequencing the most valuable type-strain genomes for metagenomic binning, comparative biology and taxonomic classification.</title>
        <authorList>
            <person name="Goeker M."/>
        </authorList>
    </citation>
    <scope>NUCLEOTIDE SEQUENCE [LARGE SCALE GENOMIC DNA]</scope>
    <source>
        <strain evidence="1 2">DSM 100124</strain>
    </source>
</reference>
<protein>
    <recommendedName>
        <fullName evidence="3">GNAT family N-acetyltransferase</fullName>
    </recommendedName>
</protein>
<dbReference type="Proteomes" id="UP001549097">
    <property type="component" value="Unassembled WGS sequence"/>
</dbReference>
<gene>
    <name evidence="1" type="ORF">ABID52_000723</name>
</gene>